<evidence type="ECO:0000313" key="1">
    <source>
        <dbReference type="EMBL" id="AOJ06510.1"/>
    </source>
</evidence>
<dbReference type="EMBL" id="CP013388">
    <property type="protein sequence ID" value="AOJ06510.1"/>
    <property type="molecule type" value="Genomic_DNA"/>
</dbReference>
<organism evidence="1 2">
    <name type="scientific">Burkholderia mayonis</name>
    <dbReference type="NCBI Taxonomy" id="1385591"/>
    <lineage>
        <taxon>Bacteria</taxon>
        <taxon>Pseudomonadati</taxon>
        <taxon>Pseudomonadota</taxon>
        <taxon>Betaproteobacteria</taxon>
        <taxon>Burkholderiales</taxon>
        <taxon>Burkholderiaceae</taxon>
        <taxon>Burkholderia</taxon>
        <taxon>pseudomallei group</taxon>
    </lineage>
</organism>
<dbReference type="AlphaFoldDB" id="A0A1B4FS64"/>
<evidence type="ECO:0000313" key="2">
    <source>
        <dbReference type="Proteomes" id="UP000067711"/>
    </source>
</evidence>
<proteinExistence type="predicted"/>
<gene>
    <name evidence="1" type="ORF">WS71_03600</name>
</gene>
<accession>A0A1B4FS64</accession>
<name>A0A1B4FS64_9BURK</name>
<reference evidence="1 2" key="1">
    <citation type="submission" date="2015-12" db="EMBL/GenBank/DDBJ databases">
        <title>Diversity of Burkholderia near neighbor genomes.</title>
        <authorList>
            <person name="Sahl J."/>
            <person name="Wagner D."/>
            <person name="Keim P."/>
        </authorList>
    </citation>
    <scope>NUCLEOTIDE SEQUENCE [LARGE SCALE GENOMIC DNA]</scope>
    <source>
        <strain evidence="1 2">BDU8</strain>
    </source>
</reference>
<dbReference type="Proteomes" id="UP000067711">
    <property type="component" value="Chromosome 2"/>
</dbReference>
<sequence>MSKASRAVSDVTCLFPSQHQFGSAFPSDWPVVFDFSATMRSHPIMRNRPFASGLGNRSPHLLLANLAAFPVPFR</sequence>
<protein>
    <submittedName>
        <fullName evidence="1">Uncharacterized protein</fullName>
    </submittedName>
</protein>